<dbReference type="AlphaFoldDB" id="A0A3N4IVM0"/>
<evidence type="ECO:0000313" key="2">
    <source>
        <dbReference type="EMBL" id="RPA90242.1"/>
    </source>
</evidence>
<name>A0A3N4IVM0_9PEZI</name>
<accession>A0A3N4IVM0</accession>
<organism evidence="2 3">
    <name type="scientific">Choiromyces venosus 120613-1</name>
    <dbReference type="NCBI Taxonomy" id="1336337"/>
    <lineage>
        <taxon>Eukaryota</taxon>
        <taxon>Fungi</taxon>
        <taxon>Dikarya</taxon>
        <taxon>Ascomycota</taxon>
        <taxon>Pezizomycotina</taxon>
        <taxon>Pezizomycetes</taxon>
        <taxon>Pezizales</taxon>
        <taxon>Tuberaceae</taxon>
        <taxon>Choiromyces</taxon>
    </lineage>
</organism>
<proteinExistence type="predicted"/>
<feature type="compositionally biased region" description="Low complexity" evidence="1">
    <location>
        <begin position="114"/>
        <end position="126"/>
    </location>
</feature>
<feature type="compositionally biased region" description="Basic and acidic residues" evidence="1">
    <location>
        <begin position="139"/>
        <end position="166"/>
    </location>
</feature>
<evidence type="ECO:0000313" key="3">
    <source>
        <dbReference type="Proteomes" id="UP000276215"/>
    </source>
</evidence>
<dbReference type="EMBL" id="ML120533">
    <property type="protein sequence ID" value="RPA90242.1"/>
    <property type="molecule type" value="Genomic_DNA"/>
</dbReference>
<sequence length="190" mass="21394">MLTVLQSLLPERQSIPTNGAVFLAESEDLLIDLGPSPTQEKSKENVNGYMKDLETLIPIHDLVPFEDAPVFHGHPILLPLYKNQVLLKPPPNTFDSGGRKFNHESDLIDITSDSTALSSSNSISSLGRIENSVQNNPKNLERFQEEDWDTDHSDTEEIRSKPELISEPKNLNVAHPSAIRLQRQEDFSKW</sequence>
<protein>
    <submittedName>
        <fullName evidence="2">Uncharacterized protein</fullName>
    </submittedName>
</protein>
<dbReference type="Proteomes" id="UP000276215">
    <property type="component" value="Unassembled WGS sequence"/>
</dbReference>
<reference evidence="2 3" key="1">
    <citation type="journal article" date="2018" name="Nat. Ecol. Evol.">
        <title>Pezizomycetes genomes reveal the molecular basis of ectomycorrhizal truffle lifestyle.</title>
        <authorList>
            <person name="Murat C."/>
            <person name="Payen T."/>
            <person name="Noel B."/>
            <person name="Kuo A."/>
            <person name="Morin E."/>
            <person name="Chen J."/>
            <person name="Kohler A."/>
            <person name="Krizsan K."/>
            <person name="Balestrini R."/>
            <person name="Da Silva C."/>
            <person name="Montanini B."/>
            <person name="Hainaut M."/>
            <person name="Levati E."/>
            <person name="Barry K.W."/>
            <person name="Belfiori B."/>
            <person name="Cichocki N."/>
            <person name="Clum A."/>
            <person name="Dockter R.B."/>
            <person name="Fauchery L."/>
            <person name="Guy J."/>
            <person name="Iotti M."/>
            <person name="Le Tacon F."/>
            <person name="Lindquist E.A."/>
            <person name="Lipzen A."/>
            <person name="Malagnac F."/>
            <person name="Mello A."/>
            <person name="Molinier V."/>
            <person name="Miyauchi S."/>
            <person name="Poulain J."/>
            <person name="Riccioni C."/>
            <person name="Rubini A."/>
            <person name="Sitrit Y."/>
            <person name="Splivallo R."/>
            <person name="Traeger S."/>
            <person name="Wang M."/>
            <person name="Zifcakova L."/>
            <person name="Wipf D."/>
            <person name="Zambonelli A."/>
            <person name="Paolocci F."/>
            <person name="Nowrousian M."/>
            <person name="Ottonello S."/>
            <person name="Baldrian P."/>
            <person name="Spatafora J.W."/>
            <person name="Henrissat B."/>
            <person name="Nagy L.G."/>
            <person name="Aury J.M."/>
            <person name="Wincker P."/>
            <person name="Grigoriev I.V."/>
            <person name="Bonfante P."/>
            <person name="Martin F.M."/>
        </authorList>
    </citation>
    <scope>NUCLEOTIDE SEQUENCE [LARGE SCALE GENOMIC DNA]</scope>
    <source>
        <strain evidence="2 3">120613-1</strain>
    </source>
</reference>
<evidence type="ECO:0000256" key="1">
    <source>
        <dbReference type="SAM" id="MobiDB-lite"/>
    </source>
</evidence>
<keyword evidence="3" id="KW-1185">Reference proteome</keyword>
<gene>
    <name evidence="2" type="ORF">L873DRAFT_1795606</name>
</gene>
<feature type="region of interest" description="Disordered" evidence="1">
    <location>
        <begin position="114"/>
        <end position="177"/>
    </location>
</feature>